<keyword evidence="1" id="KW-0472">Membrane</keyword>
<keyword evidence="3" id="KW-1185">Reference proteome</keyword>
<dbReference type="RefSeq" id="WP_135269233.1">
    <property type="nucleotide sequence ID" value="NZ_CP038436.1"/>
</dbReference>
<dbReference type="KEGG" id="nsn:EXE58_18665"/>
<dbReference type="OrthoDB" id="3378428at2"/>
<proteinExistence type="predicted"/>
<evidence type="ECO:0000256" key="1">
    <source>
        <dbReference type="SAM" id="Phobius"/>
    </source>
</evidence>
<feature type="transmembrane region" description="Helical" evidence="1">
    <location>
        <begin position="12"/>
        <end position="34"/>
    </location>
</feature>
<dbReference type="Proteomes" id="UP000294853">
    <property type="component" value="Chromosome"/>
</dbReference>
<keyword evidence="1" id="KW-0812">Transmembrane</keyword>
<evidence type="ECO:0000313" key="3">
    <source>
        <dbReference type="Proteomes" id="UP000294853"/>
    </source>
</evidence>
<keyword evidence="1" id="KW-1133">Transmembrane helix</keyword>
<gene>
    <name evidence="2" type="ORF">EXE58_18665</name>
</gene>
<organism evidence="2 3">
    <name type="scientific">Nocardioides seonyuensis</name>
    <dbReference type="NCBI Taxonomy" id="2518371"/>
    <lineage>
        <taxon>Bacteria</taxon>
        <taxon>Bacillati</taxon>
        <taxon>Actinomycetota</taxon>
        <taxon>Actinomycetes</taxon>
        <taxon>Propionibacteriales</taxon>
        <taxon>Nocardioidaceae</taxon>
        <taxon>Nocardioides</taxon>
    </lineage>
</organism>
<protein>
    <recommendedName>
        <fullName evidence="4">Aromatic ring-opening dioxygenase LigA</fullName>
    </recommendedName>
</protein>
<reference evidence="2 3" key="1">
    <citation type="submission" date="2019-03" db="EMBL/GenBank/DDBJ databases">
        <title>Three New Species of Nocardioides, Nocardioides euryhalodurans sp. nov., Nocardioides seonyuensis sp. nov. and Nocardioides eburneoflavus sp. nov. Iolated from Soil.</title>
        <authorList>
            <person name="Roh S.G."/>
            <person name="Lee C."/>
            <person name="Kim M.-K."/>
            <person name="Kim S.B."/>
        </authorList>
    </citation>
    <scope>NUCLEOTIDE SEQUENCE [LARGE SCALE GENOMIC DNA]</scope>
    <source>
        <strain evidence="2 3">MMS17-SY207-3</strain>
    </source>
</reference>
<evidence type="ECO:0008006" key="4">
    <source>
        <dbReference type="Google" id="ProtNLM"/>
    </source>
</evidence>
<evidence type="ECO:0000313" key="2">
    <source>
        <dbReference type="EMBL" id="QBX57248.1"/>
    </source>
</evidence>
<name>A0A4P7IIR0_9ACTN</name>
<dbReference type="EMBL" id="CP038436">
    <property type="protein sequence ID" value="QBX57248.1"/>
    <property type="molecule type" value="Genomic_DNA"/>
</dbReference>
<sequence>MRAFVDKLVSWTGLALAVVLLIAGGLLTWASVFIGGEVDKQLSDQQIVMPVQEAIAGDEALSDADRDALEEFAGSKMDTGAEAKAYADHYILAHTNASTGGETYATLGDKQREVCPERGSTEEPSEECNTVNAQRATAQTGSTLRGLLLYGYAFATMGTIAGIAAVVAFIGAAILALLALLGLRHSKRADVGVTA</sequence>
<dbReference type="AlphaFoldDB" id="A0A4P7IIR0"/>
<accession>A0A4P7IIR0</accession>
<feature type="transmembrane region" description="Helical" evidence="1">
    <location>
        <begin position="152"/>
        <end position="181"/>
    </location>
</feature>